<reference evidence="2" key="1">
    <citation type="submission" date="2012-11" db="EMBL/GenBank/DDBJ databases">
        <authorList>
            <person name="Lucero-Rivera Y.E."/>
            <person name="Tovar-Ramirez D."/>
        </authorList>
    </citation>
    <scope>NUCLEOTIDE SEQUENCE [LARGE SCALE GENOMIC DNA]</scope>
    <source>
        <strain evidence="2">Araruama</strain>
    </source>
</reference>
<sequence>MKNILITTSTFSLDYKTNPESERYKLNFILNQYKRKLTQDEVSDLILKTQPVGIIAGVEPLTKDVLKLAKKFKGYFQMRNWSKFSRS</sequence>
<name>A0A1V1NY86_9BACT</name>
<proteinExistence type="predicted"/>
<evidence type="ECO:0000313" key="1">
    <source>
        <dbReference type="EMBL" id="ETR67524.1"/>
    </source>
</evidence>
<protein>
    <submittedName>
        <fullName evidence="1">Uncharacterized protein</fullName>
    </submittedName>
</protein>
<evidence type="ECO:0000313" key="2">
    <source>
        <dbReference type="Proteomes" id="UP000189670"/>
    </source>
</evidence>
<dbReference type="AlphaFoldDB" id="A0A1V1NY86"/>
<dbReference type="Proteomes" id="UP000189670">
    <property type="component" value="Unassembled WGS sequence"/>
</dbReference>
<gene>
    <name evidence="1" type="ORF">OMM_11504</name>
</gene>
<organism evidence="1 2">
    <name type="scientific">Candidatus Magnetoglobus multicellularis str. Araruama</name>
    <dbReference type="NCBI Taxonomy" id="890399"/>
    <lineage>
        <taxon>Bacteria</taxon>
        <taxon>Pseudomonadati</taxon>
        <taxon>Thermodesulfobacteriota</taxon>
        <taxon>Desulfobacteria</taxon>
        <taxon>Desulfobacterales</taxon>
        <taxon>Desulfobacteraceae</taxon>
        <taxon>Candidatus Magnetoglobus</taxon>
    </lineage>
</organism>
<comment type="caution">
    <text evidence="1">The sequence shown here is derived from an EMBL/GenBank/DDBJ whole genome shotgun (WGS) entry which is preliminary data.</text>
</comment>
<accession>A0A1V1NY86</accession>
<dbReference type="EMBL" id="ATBP01001339">
    <property type="protein sequence ID" value="ETR67524.1"/>
    <property type="molecule type" value="Genomic_DNA"/>
</dbReference>